<dbReference type="STRING" id="1397666.RS24_00946"/>
<dbReference type="SUPFAM" id="SSF51735">
    <property type="entry name" value="NAD(P)-binding Rossmann-fold domains"/>
    <property type="match status" value="1"/>
</dbReference>
<name>U2WTY8_9PROT</name>
<dbReference type="Pfam" id="PF03435">
    <property type="entry name" value="Sacchrp_dh_NADP"/>
    <property type="match status" value="1"/>
</dbReference>
<sequence length="399" mass="43604">MTISKDLDIVLYGATGFTGTLCAEYLAKSSGQIKWAVAGRNYSKLEKLVRSIGVDVEVIVADSDDVDGLEAFTARSYVVLSTAGPFHRYGSNLVAACVKNSTHYVDITGENFWIKGLIEKHHEAASKKGVRIIPSCGFDSIPSDLGSFYAIKKAGVQISQIEAFHSYKGEASGGTLETMFSMPDVAQIDDMTNPFLLNPVGTFTPEMKKNSKDKYSIISRPEIKGYGSPFIMAGVNTRVVRRSAALSELVQEPYGANFVYNEYSYHSSWWQAIKGMFGMAMIGGILFSPLRKLLRPMFRQPGDGPSKDIRDKGWFDCKFILKTATGKRLVSSIRGEGDPGYKVTSKLLAESAMCLIQNANELPGGKNYGGVLTSATGLGMPLVERLKRVGIEFDDPKET</sequence>
<comment type="caution">
    <text evidence="2">The sequence shown here is derived from an EMBL/GenBank/DDBJ whole genome shotgun (WGS) entry which is preliminary data.</text>
</comment>
<keyword evidence="3" id="KW-1185">Reference proteome</keyword>
<dbReference type="AlphaFoldDB" id="U2WTY8"/>
<evidence type="ECO:0000313" key="3">
    <source>
        <dbReference type="Proteomes" id="UP000016762"/>
    </source>
</evidence>
<dbReference type="PANTHER" id="PTHR12286:SF5">
    <property type="entry name" value="SACCHAROPINE DEHYDROGENASE-LIKE OXIDOREDUCTASE"/>
    <property type="match status" value="1"/>
</dbReference>
<evidence type="ECO:0000313" key="2">
    <source>
        <dbReference type="EMBL" id="ERL47015.1"/>
    </source>
</evidence>
<dbReference type="GO" id="GO:0005886">
    <property type="term" value="C:plasma membrane"/>
    <property type="evidence" value="ECO:0007669"/>
    <property type="project" value="TreeGrafter"/>
</dbReference>
<dbReference type="eggNOG" id="COG3268">
    <property type="taxonomic scope" value="Bacteria"/>
</dbReference>
<dbReference type="OrthoDB" id="4420885at2"/>
<dbReference type="RefSeq" id="WP_021776968.1">
    <property type="nucleotide sequence ID" value="NZ_AWXE01000003.1"/>
</dbReference>
<accession>U2WTY8</accession>
<gene>
    <name evidence="2" type="ORF">RS24_00946</name>
</gene>
<protein>
    <submittedName>
        <fullName evidence="2">Domain containing protein</fullName>
    </submittedName>
</protein>
<dbReference type="InterPro" id="IPR051276">
    <property type="entry name" value="Saccharopine_DH-like_oxidrdct"/>
</dbReference>
<organism evidence="2 3">
    <name type="scientific">Candidatus Micropelagius thuwalensis</name>
    <dbReference type="NCBI Taxonomy" id="1397666"/>
    <lineage>
        <taxon>Bacteria</taxon>
        <taxon>Pseudomonadati</taxon>
        <taxon>Pseudomonadota</taxon>
        <taxon>Alphaproteobacteria</taxon>
        <taxon>PS1 clade</taxon>
        <taxon>Candidatus Micropelagius</taxon>
    </lineage>
</organism>
<reference evidence="2 3" key="1">
    <citation type="journal article" date="2014" name="FEMS Microbiol. Ecol.">
        <title>Genomic differentiation among two strains of the PS1 clade isolated from geographically separated marine habitats.</title>
        <authorList>
            <person name="Jimenez-Infante F."/>
            <person name="Ngugi D.K."/>
            <person name="Alam I."/>
            <person name="Rashid M."/>
            <person name="Baalawi W."/>
            <person name="Kamau A.A."/>
            <person name="Bajic V.B."/>
            <person name="Stingl U."/>
        </authorList>
    </citation>
    <scope>NUCLEOTIDE SEQUENCE [LARGE SCALE GENOMIC DNA]</scope>
    <source>
        <strain evidence="2 3">RS24</strain>
    </source>
</reference>
<dbReference type="EMBL" id="AWXE01000003">
    <property type="protein sequence ID" value="ERL47015.1"/>
    <property type="molecule type" value="Genomic_DNA"/>
</dbReference>
<proteinExistence type="predicted"/>
<dbReference type="InterPro" id="IPR005097">
    <property type="entry name" value="Sacchrp_dh_NADP-bd"/>
</dbReference>
<dbReference type="GO" id="GO:0009247">
    <property type="term" value="P:glycolipid biosynthetic process"/>
    <property type="evidence" value="ECO:0007669"/>
    <property type="project" value="TreeGrafter"/>
</dbReference>
<feature type="domain" description="Saccharopine dehydrogenase NADP binding" evidence="1">
    <location>
        <begin position="9"/>
        <end position="133"/>
    </location>
</feature>
<dbReference type="PANTHER" id="PTHR12286">
    <property type="entry name" value="SACCHAROPINE DEHYDROGENASE-LIKE OXIDOREDUCTASE"/>
    <property type="match status" value="1"/>
</dbReference>
<dbReference type="Proteomes" id="UP000016762">
    <property type="component" value="Unassembled WGS sequence"/>
</dbReference>
<dbReference type="InterPro" id="IPR036291">
    <property type="entry name" value="NAD(P)-bd_dom_sf"/>
</dbReference>
<evidence type="ECO:0000259" key="1">
    <source>
        <dbReference type="Pfam" id="PF03435"/>
    </source>
</evidence>
<dbReference type="Gene3D" id="3.40.50.720">
    <property type="entry name" value="NAD(P)-binding Rossmann-like Domain"/>
    <property type="match status" value="1"/>
</dbReference>